<evidence type="ECO:0000256" key="1">
    <source>
        <dbReference type="SAM" id="Phobius"/>
    </source>
</evidence>
<comment type="caution">
    <text evidence="2">The sequence shown here is derived from an EMBL/GenBank/DDBJ whole genome shotgun (WGS) entry which is preliminary data.</text>
</comment>
<evidence type="ECO:0000313" key="3">
    <source>
        <dbReference type="Proteomes" id="UP001165041"/>
    </source>
</evidence>
<gene>
    <name evidence="2" type="ORF">Kpho02_52340</name>
</gene>
<accession>A0A9W6V5A7</accession>
<reference evidence="2" key="1">
    <citation type="submission" date="2023-02" db="EMBL/GenBank/DDBJ databases">
        <title>Kitasatospora phosalacinea NBRC 14627.</title>
        <authorList>
            <person name="Ichikawa N."/>
            <person name="Sato H."/>
            <person name="Tonouchi N."/>
        </authorList>
    </citation>
    <scope>NUCLEOTIDE SEQUENCE</scope>
    <source>
        <strain evidence="2">NBRC 14627</strain>
    </source>
</reference>
<dbReference type="AlphaFoldDB" id="A0A9W6V5A7"/>
<keyword evidence="1" id="KW-0472">Membrane</keyword>
<sequence>MVGAGGREADVLGAVLTCGPVVLVDGLLLVSAGPLVLLPLVPVLIGAAIGAGTAPMGSPVSVRLCRAGIGALVVHLLLALLLLVLLRLYPPRIPW</sequence>
<keyword evidence="1" id="KW-0812">Transmembrane</keyword>
<dbReference type="Proteomes" id="UP001165041">
    <property type="component" value="Unassembled WGS sequence"/>
</dbReference>
<feature type="transmembrane region" description="Helical" evidence="1">
    <location>
        <begin position="69"/>
        <end position="89"/>
    </location>
</feature>
<organism evidence="2 3">
    <name type="scientific">Kitasatospora phosalacinea</name>
    <dbReference type="NCBI Taxonomy" id="2065"/>
    <lineage>
        <taxon>Bacteria</taxon>
        <taxon>Bacillati</taxon>
        <taxon>Actinomycetota</taxon>
        <taxon>Actinomycetes</taxon>
        <taxon>Kitasatosporales</taxon>
        <taxon>Streptomycetaceae</taxon>
        <taxon>Kitasatospora</taxon>
    </lineage>
</organism>
<evidence type="ECO:0000313" key="2">
    <source>
        <dbReference type="EMBL" id="GLW72935.1"/>
    </source>
</evidence>
<dbReference type="EMBL" id="BSSA01000021">
    <property type="protein sequence ID" value="GLW72935.1"/>
    <property type="molecule type" value="Genomic_DNA"/>
</dbReference>
<keyword evidence="1" id="KW-1133">Transmembrane helix</keyword>
<name>A0A9W6V5A7_9ACTN</name>
<protein>
    <submittedName>
        <fullName evidence="2">Uncharacterized protein</fullName>
    </submittedName>
</protein>
<feature type="transmembrane region" description="Helical" evidence="1">
    <location>
        <begin position="12"/>
        <end position="30"/>
    </location>
</feature>
<proteinExistence type="predicted"/>
<feature type="transmembrane region" description="Helical" evidence="1">
    <location>
        <begin position="36"/>
        <end position="57"/>
    </location>
</feature>